<feature type="domain" description="Coenzyme PQQ synthesis protein F-like C-terminal lobe" evidence="5">
    <location>
        <begin position="730"/>
        <end position="829"/>
    </location>
</feature>
<dbReference type="InterPro" id="IPR007863">
    <property type="entry name" value="Peptidase_M16_C"/>
</dbReference>
<evidence type="ECO:0000313" key="7">
    <source>
        <dbReference type="Proteomes" id="UP001165082"/>
    </source>
</evidence>
<dbReference type="InterPro" id="IPR032632">
    <property type="entry name" value="Peptidase_M16_M"/>
</dbReference>
<evidence type="ECO:0000256" key="1">
    <source>
        <dbReference type="ARBA" id="ARBA00022723"/>
    </source>
</evidence>
<feature type="domain" description="Peptidase M16 middle/third" evidence="4">
    <location>
        <begin position="324"/>
        <end position="617"/>
    </location>
</feature>
<protein>
    <submittedName>
        <fullName evidence="6">Uncharacterized protein</fullName>
    </submittedName>
</protein>
<dbReference type="GO" id="GO:0043171">
    <property type="term" value="P:peptide catabolic process"/>
    <property type="evidence" value="ECO:0007669"/>
    <property type="project" value="TreeGrafter"/>
</dbReference>
<dbReference type="OrthoDB" id="952271at2759"/>
<evidence type="ECO:0000259" key="3">
    <source>
        <dbReference type="Pfam" id="PF05193"/>
    </source>
</evidence>
<dbReference type="Gene3D" id="3.30.830.10">
    <property type="entry name" value="Metalloenzyme, LuxS/M16 peptidase-like"/>
    <property type="match status" value="4"/>
</dbReference>
<feature type="region of interest" description="Disordered" evidence="2">
    <location>
        <begin position="152"/>
        <end position="180"/>
    </location>
</feature>
<accession>A0A9W7DKK4</accession>
<dbReference type="GO" id="GO:0046872">
    <property type="term" value="F:metal ion binding"/>
    <property type="evidence" value="ECO:0007669"/>
    <property type="project" value="UniProtKB-KW"/>
</dbReference>
<dbReference type="EMBL" id="BRXZ01003087">
    <property type="protein sequence ID" value="GMH46954.1"/>
    <property type="molecule type" value="Genomic_DNA"/>
</dbReference>
<organism evidence="6 7">
    <name type="scientific">Triparma retinervis</name>
    <dbReference type="NCBI Taxonomy" id="2557542"/>
    <lineage>
        <taxon>Eukaryota</taxon>
        <taxon>Sar</taxon>
        <taxon>Stramenopiles</taxon>
        <taxon>Ochrophyta</taxon>
        <taxon>Bolidophyceae</taxon>
        <taxon>Parmales</taxon>
        <taxon>Triparmaceae</taxon>
        <taxon>Triparma</taxon>
    </lineage>
</organism>
<dbReference type="Pfam" id="PF05193">
    <property type="entry name" value="Peptidase_M16_C"/>
    <property type="match status" value="1"/>
</dbReference>
<dbReference type="AlphaFoldDB" id="A0A9W7DKK4"/>
<evidence type="ECO:0000259" key="5">
    <source>
        <dbReference type="Pfam" id="PF22456"/>
    </source>
</evidence>
<comment type="caution">
    <text evidence="6">The sequence shown here is derived from an EMBL/GenBank/DDBJ whole genome shotgun (WGS) entry which is preliminary data.</text>
</comment>
<keyword evidence="1" id="KW-0479">Metal-binding</keyword>
<dbReference type="GO" id="GO:0051603">
    <property type="term" value="P:proteolysis involved in protein catabolic process"/>
    <property type="evidence" value="ECO:0007669"/>
    <property type="project" value="TreeGrafter"/>
</dbReference>
<dbReference type="GO" id="GO:0005739">
    <property type="term" value="C:mitochondrion"/>
    <property type="evidence" value="ECO:0007669"/>
    <property type="project" value="TreeGrafter"/>
</dbReference>
<evidence type="ECO:0000259" key="4">
    <source>
        <dbReference type="Pfam" id="PF16187"/>
    </source>
</evidence>
<dbReference type="SUPFAM" id="SSF63411">
    <property type="entry name" value="LuxS/MPP-like metallohydrolase"/>
    <property type="match status" value="4"/>
</dbReference>
<dbReference type="InterPro" id="IPR011249">
    <property type="entry name" value="Metalloenz_LuxS/M16"/>
</dbReference>
<dbReference type="InterPro" id="IPR050626">
    <property type="entry name" value="Peptidase_M16"/>
</dbReference>
<gene>
    <name evidence="6" type="ORF">TrRE_jg878</name>
</gene>
<feature type="compositionally biased region" description="Low complexity" evidence="2">
    <location>
        <begin position="165"/>
        <end position="175"/>
    </location>
</feature>
<keyword evidence="7" id="KW-1185">Reference proteome</keyword>
<feature type="region of interest" description="Disordered" evidence="2">
    <location>
        <begin position="87"/>
        <end position="109"/>
    </location>
</feature>
<evidence type="ECO:0000256" key="2">
    <source>
        <dbReference type="SAM" id="MobiDB-lite"/>
    </source>
</evidence>
<sequence>NAFTESESTTYYFNQQLGPSSPFSLTLPPSSDYEGLSRFLDFFSAPKFSLSSVSREVNAVDSEHSKNLQSDVFRIYELEKRRSDRGHPYSRFWTGDKTTLLPRDDKGGREELKGSLERFFDSEYRKGGSTAVVISPRTITEMEREVDKILEGVTAASPREPSPSEPSSLPDRPLPFSGDPSRSEIPGFGYAVKAVPVQDLRQVTMVFPVPYSSGGERDAIRSTRPFEYLGHLLGHEGRGSLRSYLKRKGMANGVGASTNAELEDFETFEVVVDLTPRGLDNWRTVVGAVMGYISLLKSKAWPAYVMDETLRMAELGWSMLEVGDATSFASTVSQNMGKYKFDKTLAVAGGLRLAAEGAGGEIRETMDEGNRDRATRAVEGAMRKLELENCLVTVISKDFEREAKEKERVYGTRYAVEKLGDVKTTGTGEMAFPERNVFIPTREGMRIKNQQKGQERDRMKAPRPPTKVRDDEKYEVWFKGDDRFGKPKAIGIFSLLTNAAYGGANPDKNAAIASLYELAVSEHLNEYCYPARLAGLSYDLAVLPRGVRLTVGGYNEKVPALAKTVCECLKSCSFLPDEETFAEFKDQVVRASKAFDNKQPYSLASYYAGVIGEPRRFKRLNGGIRKELEKVTLKDLEEYSKTIWKEGRMKALIQGNIIQEEAEELVELVGGILDFAKGDVPEEYYPLVIPKEGVKVGVKTPNPDNLNDAVEVLVQSRDTSERGHAVAEVVAAIANEPFYDDLRTKQQLGYIVSSGERANGETRSLVFVVQSGTRGSVELSKAVNDFIESFGRKELEGLSDDDVKEYVKGVLTKKLEPDKRLIYEVNRNWGEISSGKLVFDRTQREAREMESVGRADVLKWWEDAKKEGGAVEIDVYREARERFEEGGKS</sequence>
<feature type="region of interest" description="Disordered" evidence="2">
    <location>
        <begin position="448"/>
        <end position="467"/>
    </location>
</feature>
<reference evidence="6" key="1">
    <citation type="submission" date="2022-07" db="EMBL/GenBank/DDBJ databases">
        <title>Genome analysis of Parmales, a sister group of diatoms, reveals the evolutionary specialization of diatoms from phago-mixotrophs to photoautotrophs.</title>
        <authorList>
            <person name="Ban H."/>
            <person name="Sato S."/>
            <person name="Yoshikawa S."/>
            <person name="Kazumasa Y."/>
            <person name="Nakamura Y."/>
            <person name="Ichinomiya M."/>
            <person name="Saitoh K."/>
            <person name="Sato N."/>
            <person name="Blanc-Mathieu R."/>
            <person name="Endo H."/>
            <person name="Kuwata A."/>
            <person name="Ogata H."/>
        </authorList>
    </citation>
    <scope>NUCLEOTIDE SEQUENCE</scope>
</reference>
<feature type="domain" description="Peptidase M16 C-terminal" evidence="3">
    <location>
        <begin position="115"/>
        <end position="303"/>
    </location>
</feature>
<dbReference type="PANTHER" id="PTHR43690:SF18">
    <property type="entry name" value="INSULIN-DEGRADING ENZYME-RELATED"/>
    <property type="match status" value="1"/>
</dbReference>
<evidence type="ECO:0000313" key="6">
    <source>
        <dbReference type="EMBL" id="GMH46954.1"/>
    </source>
</evidence>
<feature type="non-terminal residue" evidence="6">
    <location>
        <position position="1"/>
    </location>
</feature>
<dbReference type="Pfam" id="PF16187">
    <property type="entry name" value="Peptidase_M16_M"/>
    <property type="match status" value="1"/>
</dbReference>
<dbReference type="InterPro" id="IPR054734">
    <property type="entry name" value="PqqF-like_C_4"/>
</dbReference>
<name>A0A9W7DKK4_9STRA</name>
<dbReference type="GO" id="GO:0005829">
    <property type="term" value="C:cytosol"/>
    <property type="evidence" value="ECO:0007669"/>
    <property type="project" value="TreeGrafter"/>
</dbReference>
<dbReference type="PANTHER" id="PTHR43690">
    <property type="entry name" value="NARDILYSIN"/>
    <property type="match status" value="1"/>
</dbReference>
<dbReference type="Pfam" id="PF22456">
    <property type="entry name" value="PqqF-like_C_4"/>
    <property type="match status" value="1"/>
</dbReference>
<dbReference type="Proteomes" id="UP001165082">
    <property type="component" value="Unassembled WGS sequence"/>
</dbReference>
<dbReference type="GO" id="GO:0004222">
    <property type="term" value="F:metalloendopeptidase activity"/>
    <property type="evidence" value="ECO:0007669"/>
    <property type="project" value="TreeGrafter"/>
</dbReference>
<proteinExistence type="predicted"/>